<name>A0A5R9H8W6_9BACT</name>
<protein>
    <submittedName>
        <fullName evidence="1">Uncharacterized protein</fullName>
    </submittedName>
</protein>
<sequence length="120" mass="14542">MKKKTNHFKVKVLNLPKRYKEYRAKINQIAHHVYLDSLLNKNSSFLEESKEVLRTSEIITQKVHISEVTETYFEYFNSSNDLSFRQLINALFYIYEKKSLSFMRDDKDFLEDQLKMYNKN</sequence>
<accession>A0A5R9H8W6</accession>
<comment type="caution">
    <text evidence="1">The sequence shown here is derived from an EMBL/GenBank/DDBJ whole genome shotgun (WGS) entry which is preliminary data.</text>
</comment>
<gene>
    <name evidence="1" type="ORF">FE246_08820</name>
</gene>
<dbReference type="Proteomes" id="UP000308001">
    <property type="component" value="Unassembled WGS sequence"/>
</dbReference>
<dbReference type="EMBL" id="VBUF01000005">
    <property type="protein sequence ID" value="TLS71055.1"/>
    <property type="molecule type" value="Genomic_DNA"/>
</dbReference>
<evidence type="ECO:0000313" key="2">
    <source>
        <dbReference type="Proteomes" id="UP000308001"/>
    </source>
</evidence>
<dbReference type="RefSeq" id="WP_138140010.1">
    <property type="nucleotide sequence ID" value="NZ_VBUF01000005.1"/>
</dbReference>
<reference evidence="1 2" key="1">
    <citation type="submission" date="2019-05" db="EMBL/GenBank/DDBJ databases">
        <title>Arcobacter cibarius and Arcobacter thereius providing challenges in identification an antibiotic susceptibility and Quinolone resistance.</title>
        <authorList>
            <person name="Busch A."/>
            <person name="Hanel I."/>
            <person name="Hotzel H."/>
            <person name="Tomaso H."/>
        </authorList>
    </citation>
    <scope>NUCLEOTIDE SEQUENCE [LARGE SCALE GENOMIC DNA]</scope>
    <source>
        <strain evidence="1 2">17CS1191_2</strain>
    </source>
</reference>
<dbReference type="AlphaFoldDB" id="A0A5R9H8W6"/>
<evidence type="ECO:0000313" key="1">
    <source>
        <dbReference type="EMBL" id="TLS71055.1"/>
    </source>
</evidence>
<organism evidence="1 2">
    <name type="scientific">Aliarcobacter thereius</name>
    <dbReference type="NCBI Taxonomy" id="544718"/>
    <lineage>
        <taxon>Bacteria</taxon>
        <taxon>Pseudomonadati</taxon>
        <taxon>Campylobacterota</taxon>
        <taxon>Epsilonproteobacteria</taxon>
        <taxon>Campylobacterales</taxon>
        <taxon>Arcobacteraceae</taxon>
        <taxon>Aliarcobacter</taxon>
    </lineage>
</organism>
<proteinExistence type="predicted"/>